<proteinExistence type="predicted"/>
<feature type="domain" description="Regulatory protein YycH-like" evidence="1">
    <location>
        <begin position="45"/>
        <end position="233"/>
    </location>
</feature>
<dbReference type="Gene3D" id="2.40.128.690">
    <property type="entry name" value="YycH protein, domain 3-like"/>
    <property type="match status" value="1"/>
</dbReference>
<dbReference type="OrthoDB" id="2388036at2"/>
<evidence type="ECO:0000259" key="1">
    <source>
        <dbReference type="Pfam" id="PF09648"/>
    </source>
</evidence>
<dbReference type="Proteomes" id="UP000198661">
    <property type="component" value="Unassembled WGS sequence"/>
</dbReference>
<gene>
    <name evidence="2" type="ORF">SAMN04488025_10545</name>
</gene>
<evidence type="ECO:0000313" key="2">
    <source>
        <dbReference type="EMBL" id="SFF78452.1"/>
    </source>
</evidence>
<dbReference type="InterPro" id="IPR018604">
    <property type="entry name" value="YycI-like"/>
</dbReference>
<dbReference type="AlphaFoldDB" id="A0A1I2LGB4"/>
<reference evidence="2 3" key="1">
    <citation type="submission" date="2016-10" db="EMBL/GenBank/DDBJ databases">
        <authorList>
            <person name="de Groot N.N."/>
        </authorList>
    </citation>
    <scope>NUCLEOTIDE SEQUENCE [LARGE SCALE GENOMIC DNA]</scope>
    <source>
        <strain evidence="2 3">DSM 44945</strain>
    </source>
</reference>
<accession>A0A1I2LGB4</accession>
<evidence type="ECO:0000313" key="3">
    <source>
        <dbReference type="Proteomes" id="UP000198661"/>
    </source>
</evidence>
<dbReference type="RefSeq" id="WP_092036112.1">
    <property type="nucleotide sequence ID" value="NZ_FOOK01000005.1"/>
</dbReference>
<organism evidence="2 3">
    <name type="scientific">Planifilum fulgidum</name>
    <dbReference type="NCBI Taxonomy" id="201973"/>
    <lineage>
        <taxon>Bacteria</taxon>
        <taxon>Bacillati</taxon>
        <taxon>Bacillota</taxon>
        <taxon>Bacilli</taxon>
        <taxon>Bacillales</taxon>
        <taxon>Thermoactinomycetaceae</taxon>
        <taxon>Planifilum</taxon>
    </lineage>
</organism>
<dbReference type="STRING" id="201973.SAMN04488025_10545"/>
<dbReference type="GO" id="GO:0016020">
    <property type="term" value="C:membrane"/>
    <property type="evidence" value="ECO:0007669"/>
    <property type="project" value="InterPro"/>
</dbReference>
<dbReference type="EMBL" id="FOOK01000005">
    <property type="protein sequence ID" value="SFF78452.1"/>
    <property type="molecule type" value="Genomic_DNA"/>
</dbReference>
<keyword evidence="3" id="KW-1185">Reference proteome</keyword>
<protein>
    <submittedName>
        <fullName evidence="2">Two-component signal transduction system YycFG, regulatory protein YycI</fullName>
    </submittedName>
</protein>
<sequence>MDWSRAKTLLIIAFVLLNLFLTVQLIQAWVEKSQMQNGNDSIRRELTQILKEKKIKTPDIPQNPPLVSVLEARIASPGEGWKSQPDGSYVKTFHPSLGLSGEDHLHALLKKHVPSFGEYRLISRKGRSRTYLQYWKERPLYGSRLEVKLSEGGALQSIRLIRLSIKEGTDAQTPVPASFALLNLVESGKVPKGTVFTRIELGYHGQSYDAKTRVLSPVWKFAAADGRTYYVNALTGALQP</sequence>
<name>A0A1I2LGB4_9BACL</name>
<dbReference type="Pfam" id="PF09648">
    <property type="entry name" value="YycI"/>
    <property type="match status" value="1"/>
</dbReference>